<accession>A0A1R7Q8E2</accession>
<dbReference type="Pfam" id="PF13673">
    <property type="entry name" value="Acetyltransf_10"/>
    <property type="match status" value="1"/>
</dbReference>
<keyword evidence="2" id="KW-0808">Transferase</keyword>
<dbReference type="CDD" id="cd04301">
    <property type="entry name" value="NAT_SF"/>
    <property type="match status" value="1"/>
</dbReference>
<dbReference type="SUPFAM" id="SSF55729">
    <property type="entry name" value="Acyl-CoA N-acyltransferases (Nat)"/>
    <property type="match status" value="1"/>
</dbReference>
<gene>
    <name evidence="2" type="ORF">ACNJC6_00112</name>
</gene>
<dbReference type="RefSeq" id="WP_087010484.1">
    <property type="nucleotide sequence ID" value="NZ_FUUY01000001.1"/>
</dbReference>
<reference evidence="2 3" key="1">
    <citation type="submission" date="2017-02" db="EMBL/GenBank/DDBJ databases">
        <authorList>
            <person name="Peterson S.W."/>
        </authorList>
    </citation>
    <scope>NUCLEOTIDE SEQUENCE [LARGE SCALE GENOMIC DNA]</scope>
    <source>
        <strain evidence="2">C6</strain>
    </source>
</reference>
<sequence>MIRAAQLQDIPEILNVVHDSIRSCIKDHHRHESTIQIWLENKTQSNLIMWMHYNDSWVYVLNQHVVGFIMVSDQGRILLNYISSAEQQRGIGKALLETVIEHLKRKKIRQISLESTQTACSFYQKHGFQIHVQDISNPKMVTMVKLIC</sequence>
<proteinExistence type="predicted"/>
<dbReference type="InterPro" id="IPR052564">
    <property type="entry name" value="N-acetyltrans/Recomb-assoc"/>
</dbReference>
<dbReference type="GO" id="GO:0016747">
    <property type="term" value="F:acyltransferase activity, transferring groups other than amino-acyl groups"/>
    <property type="evidence" value="ECO:0007669"/>
    <property type="project" value="InterPro"/>
</dbReference>
<feature type="domain" description="N-acetyltransferase" evidence="1">
    <location>
        <begin position="1"/>
        <end position="148"/>
    </location>
</feature>
<evidence type="ECO:0000313" key="2">
    <source>
        <dbReference type="EMBL" id="SJX20524.1"/>
    </source>
</evidence>
<dbReference type="Proteomes" id="UP000196240">
    <property type="component" value="Unassembled WGS sequence"/>
</dbReference>
<evidence type="ECO:0000259" key="1">
    <source>
        <dbReference type="PROSITE" id="PS51186"/>
    </source>
</evidence>
<dbReference type="PANTHER" id="PTHR43451:SF1">
    <property type="entry name" value="ACETYLTRANSFERASE"/>
    <property type="match status" value="1"/>
</dbReference>
<protein>
    <submittedName>
        <fullName evidence="2">Putative acetyltransferase</fullName>
    </submittedName>
</protein>
<dbReference type="InterPro" id="IPR016181">
    <property type="entry name" value="Acyl_CoA_acyltransferase"/>
</dbReference>
<dbReference type="AlphaFoldDB" id="A0A1R7Q8E2"/>
<dbReference type="InterPro" id="IPR000182">
    <property type="entry name" value="GNAT_dom"/>
</dbReference>
<organism evidence="2 3">
    <name type="scientific">Acinetobacter johnsonii</name>
    <dbReference type="NCBI Taxonomy" id="40214"/>
    <lineage>
        <taxon>Bacteria</taxon>
        <taxon>Pseudomonadati</taxon>
        <taxon>Pseudomonadota</taxon>
        <taxon>Gammaproteobacteria</taxon>
        <taxon>Moraxellales</taxon>
        <taxon>Moraxellaceae</taxon>
        <taxon>Acinetobacter</taxon>
    </lineage>
</organism>
<dbReference type="Gene3D" id="3.40.630.30">
    <property type="match status" value="1"/>
</dbReference>
<dbReference type="PROSITE" id="PS51186">
    <property type="entry name" value="GNAT"/>
    <property type="match status" value="1"/>
</dbReference>
<name>A0A1R7Q8E2_ACIJO</name>
<evidence type="ECO:0000313" key="3">
    <source>
        <dbReference type="Proteomes" id="UP000196240"/>
    </source>
</evidence>
<dbReference type="EMBL" id="FUUY01000001">
    <property type="protein sequence ID" value="SJX20524.1"/>
    <property type="molecule type" value="Genomic_DNA"/>
</dbReference>
<dbReference type="PANTHER" id="PTHR43451">
    <property type="entry name" value="ACETYLTRANSFERASE (GNAT) FAMILY PROTEIN"/>
    <property type="match status" value="1"/>
</dbReference>